<evidence type="ECO:0000256" key="2">
    <source>
        <dbReference type="ARBA" id="ARBA00009765"/>
    </source>
</evidence>
<evidence type="ECO:0000313" key="9">
    <source>
        <dbReference type="EMBL" id="TKI08087.1"/>
    </source>
</evidence>
<comment type="function">
    <text evidence="8">Mediates influx of magnesium ions.</text>
</comment>
<evidence type="ECO:0000256" key="8">
    <source>
        <dbReference type="RuleBase" id="RU362010"/>
    </source>
</evidence>
<name>A0ABY2SPR0_9HYPH</name>
<organism evidence="9 10">
    <name type="scientific">Martelella alba</name>
    <dbReference type="NCBI Taxonomy" id="2590451"/>
    <lineage>
        <taxon>Bacteria</taxon>
        <taxon>Pseudomonadati</taxon>
        <taxon>Pseudomonadota</taxon>
        <taxon>Alphaproteobacteria</taxon>
        <taxon>Hyphomicrobiales</taxon>
        <taxon>Aurantimonadaceae</taxon>
        <taxon>Martelella</taxon>
    </lineage>
</organism>
<evidence type="ECO:0000256" key="4">
    <source>
        <dbReference type="ARBA" id="ARBA00022475"/>
    </source>
</evidence>
<dbReference type="CDD" id="cd12830">
    <property type="entry name" value="MtCorA-like"/>
    <property type="match status" value="1"/>
</dbReference>
<accession>A0ABY2SPR0</accession>
<keyword evidence="6 8" id="KW-1133">Transmembrane helix</keyword>
<comment type="similarity">
    <text evidence="2 8">Belongs to the CorA metal ion transporter (MIT) (TC 1.A.35) family.</text>
</comment>
<keyword evidence="5 8" id="KW-0812">Transmembrane</keyword>
<dbReference type="InterPro" id="IPR002523">
    <property type="entry name" value="MgTranspt_CorA/ZnTranspt_ZntB"/>
</dbReference>
<gene>
    <name evidence="8 9" type="primary">corA</name>
    <name evidence="9" type="ORF">FCN80_02745</name>
</gene>
<dbReference type="InterPro" id="IPR004488">
    <property type="entry name" value="Mg/Co-transport_prot_CorA"/>
</dbReference>
<evidence type="ECO:0000256" key="3">
    <source>
        <dbReference type="ARBA" id="ARBA00022448"/>
    </source>
</evidence>
<evidence type="ECO:0000256" key="5">
    <source>
        <dbReference type="ARBA" id="ARBA00022692"/>
    </source>
</evidence>
<reference evidence="9 10" key="1">
    <citation type="submission" date="2019-04" db="EMBL/GenBank/DDBJ databases">
        <authorList>
            <person name="Li M."/>
            <person name="Gao C."/>
        </authorList>
    </citation>
    <scope>NUCLEOTIDE SEQUENCE [LARGE SCALE GENOMIC DNA]</scope>
    <source>
        <strain evidence="9 10">BGMRC 2031</strain>
    </source>
</reference>
<keyword evidence="10" id="KW-1185">Reference proteome</keyword>
<dbReference type="InterPro" id="IPR045861">
    <property type="entry name" value="CorA_cytoplasmic_dom"/>
</dbReference>
<dbReference type="Pfam" id="PF01544">
    <property type="entry name" value="CorA"/>
    <property type="match status" value="1"/>
</dbReference>
<proteinExistence type="inferred from homology"/>
<evidence type="ECO:0000256" key="1">
    <source>
        <dbReference type="ARBA" id="ARBA00004651"/>
    </source>
</evidence>
<dbReference type="NCBIfam" id="TIGR00383">
    <property type="entry name" value="corA"/>
    <property type="match status" value="1"/>
</dbReference>
<dbReference type="PANTHER" id="PTHR46494:SF1">
    <property type="entry name" value="CORA FAMILY METAL ION TRANSPORTER (EUROFUNG)"/>
    <property type="match status" value="1"/>
</dbReference>
<dbReference type="Gene3D" id="1.20.58.340">
    <property type="entry name" value="Magnesium transport protein CorA, transmembrane region"/>
    <property type="match status" value="2"/>
</dbReference>
<dbReference type="Gene3D" id="3.30.460.20">
    <property type="entry name" value="CorA soluble domain-like"/>
    <property type="match status" value="1"/>
</dbReference>
<evidence type="ECO:0000256" key="7">
    <source>
        <dbReference type="ARBA" id="ARBA00023136"/>
    </source>
</evidence>
<evidence type="ECO:0000256" key="6">
    <source>
        <dbReference type="ARBA" id="ARBA00022989"/>
    </source>
</evidence>
<feature type="transmembrane region" description="Helical" evidence="8">
    <location>
        <begin position="297"/>
        <end position="314"/>
    </location>
</feature>
<dbReference type="SUPFAM" id="SSF144083">
    <property type="entry name" value="Magnesium transport protein CorA, transmembrane region"/>
    <property type="match status" value="1"/>
</dbReference>
<keyword evidence="3 8" id="KW-0813">Transport</keyword>
<feature type="transmembrane region" description="Helical" evidence="8">
    <location>
        <begin position="266"/>
        <end position="285"/>
    </location>
</feature>
<dbReference type="EMBL" id="SZPQ01000002">
    <property type="protein sequence ID" value="TKI08087.1"/>
    <property type="molecule type" value="Genomic_DNA"/>
</dbReference>
<protein>
    <recommendedName>
        <fullName evidence="8">Magnesium transport protein CorA</fullName>
    </recommendedName>
</protein>
<dbReference type="PANTHER" id="PTHR46494">
    <property type="entry name" value="CORA FAMILY METAL ION TRANSPORTER (EUROFUNG)"/>
    <property type="match status" value="1"/>
</dbReference>
<dbReference type="InterPro" id="IPR045863">
    <property type="entry name" value="CorA_TM1_TM2"/>
</dbReference>
<keyword evidence="4 8" id="KW-1003">Cell membrane</keyword>
<evidence type="ECO:0000313" key="10">
    <source>
        <dbReference type="Proteomes" id="UP000305202"/>
    </source>
</evidence>
<dbReference type="SUPFAM" id="SSF143865">
    <property type="entry name" value="CorA soluble domain-like"/>
    <property type="match status" value="1"/>
</dbReference>
<sequence>MEQVMSCVAYRAGKLLGDVAIDDISETLKQPETFVWLDLRQTDAKVLGRIQQEFGLHELAIEDALAARQRPKIDAYGDSLFVVVKTVRLADGDVRRGEMHAFVGERYIITVRHDLSGDKDAIRQRAEENRDMLARGPGFALYLILDVVVDNYLEIINQYQTQFEAIESRLFKSEFDPRAMEQVYHLRRNLLSMHNAVIPLDDICGQLIHLHVKIIPKELRAYIRDIQDHARQVLTLTDDMREMLTNAMHVNLALVSVKQNEVVKKLAGWGAILAIPTVIFSLYGMNFAVMPELKIPWGYPAVLLVTVIGCVGLYRKLKRAQWL</sequence>
<comment type="subcellular location">
    <subcellularLocation>
        <location evidence="1">Cell membrane</location>
        <topology evidence="1">Multi-pass membrane protein</topology>
    </subcellularLocation>
    <subcellularLocation>
        <location evidence="8">Membrane</location>
        <topology evidence="8">Multi-pass membrane protein</topology>
    </subcellularLocation>
</comment>
<keyword evidence="8" id="KW-0460">Magnesium</keyword>
<comment type="caution">
    <text evidence="9">The sequence shown here is derived from an EMBL/GenBank/DDBJ whole genome shotgun (WGS) entry which is preliminary data.</text>
</comment>
<keyword evidence="8" id="KW-0406">Ion transport</keyword>
<keyword evidence="7 8" id="KW-0472">Membrane</keyword>
<dbReference type="Proteomes" id="UP000305202">
    <property type="component" value="Unassembled WGS sequence"/>
</dbReference>